<dbReference type="KEGG" id="zju:107416384"/>
<dbReference type="PANTHER" id="PTHR12555">
    <property type="entry name" value="UBIQUITIN FUSION DEGRADATON PROTEIN 1"/>
    <property type="match status" value="1"/>
</dbReference>
<dbReference type="GO" id="GO:0006511">
    <property type="term" value="P:ubiquitin-dependent protein catabolic process"/>
    <property type="evidence" value="ECO:0007669"/>
    <property type="project" value="InterPro"/>
</dbReference>
<evidence type="ECO:0000313" key="1">
    <source>
        <dbReference type="Proteomes" id="UP001652623"/>
    </source>
</evidence>
<dbReference type="Proteomes" id="UP001652623">
    <property type="component" value="Chromosome 4"/>
</dbReference>
<sequence length="139" mass="15811">MDGKKFYIDVLEMKPEATISIIEIDFASPLDYKQPEDPAVKNIEKASMKVGKKERKVVLRIFRAFMGLAKRLDGFPVLTSVSATEECKQSVGRKRKVVLGSSNVGKPSEVELKKEDKKGRIMEKKKEEKDFQAFTEKKL</sequence>
<dbReference type="GeneID" id="107416384"/>
<name>A0A6P3ZMK0_ZIZJJ</name>
<dbReference type="RefSeq" id="XP_015880358.2">
    <property type="nucleotide sequence ID" value="XM_016024872.2"/>
</dbReference>
<dbReference type="PANTHER" id="PTHR12555:SF13">
    <property type="entry name" value="UBIQUITIN RECOGNITION FACTOR IN ER-ASSOCIATED DEGRADATION PROTEIN 1"/>
    <property type="match status" value="1"/>
</dbReference>
<protein>
    <submittedName>
        <fullName evidence="2">Uncharacterized protein LOC107416384</fullName>
    </submittedName>
</protein>
<dbReference type="InterPro" id="IPR004854">
    <property type="entry name" value="Ufd1-like"/>
</dbReference>
<dbReference type="InParanoid" id="A0A6P3ZMK0"/>
<organism evidence="1 2">
    <name type="scientific">Ziziphus jujuba</name>
    <name type="common">Chinese jujube</name>
    <name type="synonym">Ziziphus sativa</name>
    <dbReference type="NCBI Taxonomy" id="326968"/>
    <lineage>
        <taxon>Eukaryota</taxon>
        <taxon>Viridiplantae</taxon>
        <taxon>Streptophyta</taxon>
        <taxon>Embryophyta</taxon>
        <taxon>Tracheophyta</taxon>
        <taxon>Spermatophyta</taxon>
        <taxon>Magnoliopsida</taxon>
        <taxon>eudicotyledons</taxon>
        <taxon>Gunneridae</taxon>
        <taxon>Pentapetalae</taxon>
        <taxon>rosids</taxon>
        <taxon>fabids</taxon>
        <taxon>Rosales</taxon>
        <taxon>Rhamnaceae</taxon>
        <taxon>Paliureae</taxon>
        <taxon>Ziziphus</taxon>
    </lineage>
</organism>
<evidence type="ECO:0000313" key="2">
    <source>
        <dbReference type="RefSeq" id="XP_015880358.2"/>
    </source>
</evidence>
<accession>A0A6P3ZMK0</accession>
<dbReference type="AlphaFoldDB" id="A0A6P3ZMK0"/>
<keyword evidence="1" id="KW-1185">Reference proteome</keyword>
<proteinExistence type="predicted"/>
<dbReference type="GO" id="GO:0034098">
    <property type="term" value="C:VCP-NPL4-UFD1 AAA ATPase complex"/>
    <property type="evidence" value="ECO:0007669"/>
    <property type="project" value="TreeGrafter"/>
</dbReference>
<dbReference type="GO" id="GO:0036503">
    <property type="term" value="P:ERAD pathway"/>
    <property type="evidence" value="ECO:0007669"/>
    <property type="project" value="TreeGrafter"/>
</dbReference>
<gene>
    <name evidence="2" type="primary">LOC107416384</name>
</gene>
<dbReference type="GO" id="GO:0031593">
    <property type="term" value="F:polyubiquitin modification-dependent protein binding"/>
    <property type="evidence" value="ECO:0007669"/>
    <property type="project" value="TreeGrafter"/>
</dbReference>
<reference evidence="2" key="1">
    <citation type="submission" date="2025-08" db="UniProtKB">
        <authorList>
            <consortium name="RefSeq"/>
        </authorList>
    </citation>
    <scope>IDENTIFICATION</scope>
    <source>
        <tissue evidence="2">Seedling</tissue>
    </source>
</reference>